<gene>
    <name evidence="1" type="ORF">C943_02791</name>
</gene>
<protein>
    <submittedName>
        <fullName evidence="1">Uncharacterized protein</fullName>
    </submittedName>
</protein>
<evidence type="ECO:0000313" key="1">
    <source>
        <dbReference type="EMBL" id="EMS30914.1"/>
    </source>
</evidence>
<dbReference type="EMBL" id="AMZY02000027">
    <property type="protein sequence ID" value="EMS30914.1"/>
    <property type="molecule type" value="Genomic_DNA"/>
</dbReference>
<name>M7X7G7_9BACT</name>
<dbReference type="InParanoid" id="M7X7G7"/>
<proteinExistence type="predicted"/>
<keyword evidence="2" id="KW-1185">Reference proteome</keyword>
<evidence type="ECO:0000313" key="2">
    <source>
        <dbReference type="Proteomes" id="UP000010953"/>
    </source>
</evidence>
<organism evidence="1 2">
    <name type="scientific">Mariniradius saccharolyticus AK6</name>
    <dbReference type="NCBI Taxonomy" id="1239962"/>
    <lineage>
        <taxon>Bacteria</taxon>
        <taxon>Pseudomonadati</taxon>
        <taxon>Bacteroidota</taxon>
        <taxon>Cytophagia</taxon>
        <taxon>Cytophagales</taxon>
        <taxon>Cyclobacteriaceae</taxon>
        <taxon>Mariniradius</taxon>
    </lineage>
</organism>
<comment type="caution">
    <text evidence="1">The sequence shown here is derived from an EMBL/GenBank/DDBJ whole genome shotgun (WGS) entry which is preliminary data.</text>
</comment>
<reference evidence="1" key="1">
    <citation type="submission" date="2013-01" db="EMBL/GenBank/DDBJ databases">
        <title>Genome assembly of Mariniradius saccharolyticus AK6.</title>
        <authorList>
            <person name="Vaidya B."/>
            <person name="Khatri I."/>
            <person name="Tanuku N.R.S."/>
            <person name="Subramanian S."/>
            <person name="Pinnaka A."/>
        </authorList>
    </citation>
    <scope>NUCLEOTIDE SEQUENCE [LARGE SCALE GENOMIC DNA]</scope>
    <source>
        <strain evidence="1">AK6</strain>
    </source>
</reference>
<accession>M7X7G7</accession>
<dbReference type="STRING" id="1239962.C943_02791"/>
<sequence>MVMHQFTSCSVSFQFQIFRAFFLNFQEFFFEFFKKNQRWKSAVKNKPRYPPDLFS</sequence>
<dbReference type="AlphaFoldDB" id="M7X7G7"/>
<dbReference type="Proteomes" id="UP000010953">
    <property type="component" value="Unassembled WGS sequence"/>
</dbReference>